<name>A0A258FTP1_9CAUL</name>
<dbReference type="Pfam" id="PF01161">
    <property type="entry name" value="PBP"/>
    <property type="match status" value="1"/>
</dbReference>
<dbReference type="SUPFAM" id="SSF49777">
    <property type="entry name" value="PEBP-like"/>
    <property type="match status" value="1"/>
</dbReference>
<dbReference type="InterPro" id="IPR036610">
    <property type="entry name" value="PEBP-like_sf"/>
</dbReference>
<dbReference type="PANTHER" id="PTHR30289">
    <property type="entry name" value="UNCHARACTERIZED PROTEIN YBCL-RELATED"/>
    <property type="match status" value="1"/>
</dbReference>
<evidence type="ECO:0008006" key="3">
    <source>
        <dbReference type="Google" id="ProtNLM"/>
    </source>
</evidence>
<dbReference type="NCBIfam" id="TIGR00481">
    <property type="entry name" value="YbhB/YbcL family Raf kinase inhibitor-like protein"/>
    <property type="match status" value="1"/>
</dbReference>
<organism evidence="1 2">
    <name type="scientific">Brevundimonas subvibrioides</name>
    <dbReference type="NCBI Taxonomy" id="74313"/>
    <lineage>
        <taxon>Bacteria</taxon>
        <taxon>Pseudomonadati</taxon>
        <taxon>Pseudomonadota</taxon>
        <taxon>Alphaproteobacteria</taxon>
        <taxon>Caulobacterales</taxon>
        <taxon>Caulobacteraceae</taxon>
        <taxon>Brevundimonas</taxon>
    </lineage>
</organism>
<dbReference type="Proteomes" id="UP000215595">
    <property type="component" value="Unassembled WGS sequence"/>
</dbReference>
<dbReference type="AlphaFoldDB" id="A0A258FTP1"/>
<dbReference type="EMBL" id="NCEB01000005">
    <property type="protein sequence ID" value="OYX35243.1"/>
    <property type="molecule type" value="Genomic_DNA"/>
</dbReference>
<accession>A0A258FTP1</accession>
<dbReference type="Gene3D" id="3.90.280.10">
    <property type="entry name" value="PEBP-like"/>
    <property type="match status" value="1"/>
</dbReference>
<sequence length="157" mass="15996">MVVTSPDFAEGQTLALGHAYSGFGCVGSNRSPALSWQPVVGAQSYAVTVFDPDAPGGGWWHWTVANLPASTTSLPAGAGGRRGMLPQGAIQGRNDFGQVGYGGPCPPVGPGHRYVFTVHALSEMTVLVDAATAGPAFKAAIEPATIAQGTLTGLFGR</sequence>
<dbReference type="PANTHER" id="PTHR30289:SF1">
    <property type="entry name" value="PEBP (PHOSPHATIDYLETHANOLAMINE-BINDING PROTEIN) FAMILY PROTEIN"/>
    <property type="match status" value="1"/>
</dbReference>
<dbReference type="InterPro" id="IPR008914">
    <property type="entry name" value="PEBP"/>
</dbReference>
<reference evidence="1 2" key="1">
    <citation type="submission" date="2017-03" db="EMBL/GenBank/DDBJ databases">
        <title>Lifting the veil on microbial sulfur biogeochemistry in mining wastewaters.</title>
        <authorList>
            <person name="Kantor R.S."/>
            <person name="Colenbrander Nelson T."/>
            <person name="Marshall S."/>
            <person name="Bennett D."/>
            <person name="Apte S."/>
            <person name="Camacho D."/>
            <person name="Thomas B.C."/>
            <person name="Warren L.A."/>
            <person name="Banfield J.F."/>
        </authorList>
    </citation>
    <scope>NUCLEOTIDE SEQUENCE [LARGE SCALE GENOMIC DNA]</scope>
    <source>
        <strain evidence="1">32-69-9</strain>
    </source>
</reference>
<protein>
    <recommendedName>
        <fullName evidence="3">YbhB/YbcL family Raf kinase inhibitor-like protein</fullName>
    </recommendedName>
</protein>
<evidence type="ECO:0000313" key="1">
    <source>
        <dbReference type="EMBL" id="OYX35243.1"/>
    </source>
</evidence>
<proteinExistence type="predicted"/>
<comment type="caution">
    <text evidence="1">The sequence shown here is derived from an EMBL/GenBank/DDBJ whole genome shotgun (WGS) entry which is preliminary data.</text>
</comment>
<dbReference type="InterPro" id="IPR005247">
    <property type="entry name" value="YbhB_YbcL/LppC-like"/>
</dbReference>
<dbReference type="CDD" id="cd00865">
    <property type="entry name" value="PEBP_bact_arch"/>
    <property type="match status" value="1"/>
</dbReference>
<evidence type="ECO:0000313" key="2">
    <source>
        <dbReference type="Proteomes" id="UP000215595"/>
    </source>
</evidence>
<gene>
    <name evidence="1" type="ORF">B7Z01_03055</name>
</gene>